<dbReference type="SUPFAM" id="SSF56935">
    <property type="entry name" value="Porins"/>
    <property type="match status" value="1"/>
</dbReference>
<dbReference type="PANTHER" id="PTHR40980">
    <property type="entry name" value="PLUG DOMAIN-CONTAINING PROTEIN"/>
    <property type="match status" value="1"/>
</dbReference>
<evidence type="ECO:0000256" key="3">
    <source>
        <dbReference type="ARBA" id="ARBA00023237"/>
    </source>
</evidence>
<dbReference type="SUPFAM" id="SSF49464">
    <property type="entry name" value="Carboxypeptidase regulatory domain-like"/>
    <property type="match status" value="1"/>
</dbReference>
<dbReference type="PANTHER" id="PTHR40980:SF4">
    <property type="entry name" value="TONB-DEPENDENT RECEPTOR-LIKE BETA-BARREL DOMAIN-CONTAINING PROTEIN"/>
    <property type="match status" value="1"/>
</dbReference>
<comment type="similarity">
    <text evidence="4">Belongs to the TonB-dependent receptor family.</text>
</comment>
<evidence type="ECO:0000259" key="5">
    <source>
        <dbReference type="Pfam" id="PF00593"/>
    </source>
</evidence>
<evidence type="ECO:0000256" key="2">
    <source>
        <dbReference type="ARBA" id="ARBA00023136"/>
    </source>
</evidence>
<gene>
    <name evidence="7" type="ORF">GCM10023313_13910</name>
</gene>
<evidence type="ECO:0008006" key="9">
    <source>
        <dbReference type="Google" id="ProtNLM"/>
    </source>
</evidence>
<dbReference type="InterPro" id="IPR000531">
    <property type="entry name" value="Beta-barrel_TonB"/>
</dbReference>
<protein>
    <recommendedName>
        <fullName evidence="9">TonB-dependent receptor</fullName>
    </recommendedName>
</protein>
<dbReference type="Gene3D" id="2.40.170.20">
    <property type="entry name" value="TonB-dependent receptor, beta-barrel domain"/>
    <property type="match status" value="1"/>
</dbReference>
<name>A0ABP9FWF4_9SPHI</name>
<dbReference type="Pfam" id="PF07715">
    <property type="entry name" value="Plug"/>
    <property type="match status" value="1"/>
</dbReference>
<comment type="subcellular location">
    <subcellularLocation>
        <location evidence="1 4">Cell outer membrane</location>
    </subcellularLocation>
</comment>
<evidence type="ECO:0000256" key="4">
    <source>
        <dbReference type="RuleBase" id="RU003357"/>
    </source>
</evidence>
<keyword evidence="3" id="KW-0998">Cell outer membrane</keyword>
<keyword evidence="8" id="KW-1185">Reference proteome</keyword>
<dbReference type="Gene3D" id="2.60.40.1120">
    <property type="entry name" value="Carboxypeptidase-like, regulatory domain"/>
    <property type="match status" value="1"/>
</dbReference>
<dbReference type="Pfam" id="PF13715">
    <property type="entry name" value="CarbopepD_reg_2"/>
    <property type="match status" value="1"/>
</dbReference>
<comment type="caution">
    <text evidence="7">The sequence shown here is derived from an EMBL/GenBank/DDBJ whole genome shotgun (WGS) entry which is preliminary data.</text>
</comment>
<dbReference type="InterPro" id="IPR037066">
    <property type="entry name" value="Plug_dom_sf"/>
</dbReference>
<dbReference type="Proteomes" id="UP001501436">
    <property type="component" value="Unassembled WGS sequence"/>
</dbReference>
<organism evidence="7 8">
    <name type="scientific">Mucilaginibacter defluvii</name>
    <dbReference type="NCBI Taxonomy" id="1196019"/>
    <lineage>
        <taxon>Bacteria</taxon>
        <taxon>Pseudomonadati</taxon>
        <taxon>Bacteroidota</taxon>
        <taxon>Sphingobacteriia</taxon>
        <taxon>Sphingobacteriales</taxon>
        <taxon>Sphingobacteriaceae</taxon>
        <taxon>Mucilaginibacter</taxon>
    </lineage>
</organism>
<dbReference type="InterPro" id="IPR036942">
    <property type="entry name" value="Beta-barrel_TonB_sf"/>
</dbReference>
<feature type="domain" description="TonB-dependent receptor-like beta-barrel" evidence="5">
    <location>
        <begin position="490"/>
        <end position="943"/>
    </location>
</feature>
<dbReference type="InterPro" id="IPR012910">
    <property type="entry name" value="Plug_dom"/>
</dbReference>
<reference evidence="8" key="1">
    <citation type="journal article" date="2019" name="Int. J. Syst. Evol. Microbiol.">
        <title>The Global Catalogue of Microorganisms (GCM) 10K type strain sequencing project: providing services to taxonomists for standard genome sequencing and annotation.</title>
        <authorList>
            <consortium name="The Broad Institute Genomics Platform"/>
            <consortium name="The Broad Institute Genome Sequencing Center for Infectious Disease"/>
            <person name="Wu L."/>
            <person name="Ma J."/>
        </authorList>
    </citation>
    <scope>NUCLEOTIDE SEQUENCE [LARGE SCALE GENOMIC DNA]</scope>
    <source>
        <strain evidence="8">JCM 18283</strain>
    </source>
</reference>
<dbReference type="Pfam" id="PF00593">
    <property type="entry name" value="TonB_dep_Rec_b-barrel"/>
    <property type="match status" value="1"/>
</dbReference>
<dbReference type="EMBL" id="BAABJI010000002">
    <property type="protein sequence ID" value="GAA4912102.1"/>
    <property type="molecule type" value="Genomic_DNA"/>
</dbReference>
<keyword evidence="4" id="KW-0798">TonB box</keyword>
<evidence type="ECO:0000313" key="7">
    <source>
        <dbReference type="EMBL" id="GAA4912102.1"/>
    </source>
</evidence>
<dbReference type="Gene3D" id="2.170.130.10">
    <property type="entry name" value="TonB-dependent receptor, plug domain"/>
    <property type="match status" value="1"/>
</dbReference>
<dbReference type="InterPro" id="IPR008969">
    <property type="entry name" value="CarboxyPept-like_regulatory"/>
</dbReference>
<sequence length="1003" mass="112315">MYKGFLFLAFLLAFQFITFGAFSKSVFFQNTGRIAGKVVDEKGEGIPGATVRVAGQTIGTQTGIDGSFSLAVKAGTYIIDISFISYQTKRITDVVVKSGEVTALNVSLQQQTAQLKEVVVSSTYRKSSTEGLYTRQKNASNITNGISAEQIAKTPDANVGQSLKRISGLATFDNKYVIVRGISERYNVATLDGTPLPSTDYTQRNFSFDLLPAEVIEGIVVHKTITPDLPVGFAGGMVQVNTRDIPTKNFVSFSIGTGFNDQSTGKDFISAKRGKYDYLGYDDGTRKMVPSFRVTDGATGAGADDPRGFTEADFQYARQFTNNWGLYKYKTQPNQNYTFGIGQNYNLKKDGERIGFIATLNYRNTQSIVDVVNQRSIFLFSPQAINNLFDGNPTGFGKIYNFNTTYGGVLNMGYRSKKHQISIRNSYSRIFSNPTTIISGYDNESGGVLLGAQYAPSTMRIVTEPDFLGLLQNKIQGEHQAGLYKLNWDVSRTALNRSRKDMLRRQIVNNNQLYGNYFHDFVDADAINVFPLSRQAFDVKETDYNWTASVSRPISTAPEFTGTVKLGYIGFNKKQVNNFITAYLRPASNNGFELDPNFVIEDVHTPENFAPNKLAYEVNPIGLNSYDGTSQFHAGYAMVDQTLWEKLRFVGGLRVEYFKLQLIGDAISSLNALISSPNIVLVANEDDIDKPWQILPSANLTYSVTDQFKVKAAYSQSMVRPEFNERSFATRYDPVLQGDVTGNLVISTKTDSYDLRGEWYPGLGEILSAGIFYKYLDRPLELTKRGGQDLYVYNNGFWAKSYGLELEVRKRLGFINSDLPLLDQVTVFSNATLLRSKVRGALPPRPELVDPANPNVYRLVSQPDERDRPLYGQTPFLLNTGVEYSGKIFGFNIVHNHSGRKFYLLTDNLALNEYEAPYDQVDVQLNANVLKNKGKIRFNFGNLFNNRNFYYNGMASYEPIDPNNAEAGNRLKPGYTDGYEKDDVITFSRKYGRTFTLSFNYTF</sequence>
<accession>A0ABP9FWF4</accession>
<feature type="domain" description="TonB-dependent receptor plug" evidence="6">
    <location>
        <begin position="138"/>
        <end position="223"/>
    </location>
</feature>
<evidence type="ECO:0000256" key="1">
    <source>
        <dbReference type="ARBA" id="ARBA00004442"/>
    </source>
</evidence>
<keyword evidence="2 4" id="KW-0472">Membrane</keyword>
<evidence type="ECO:0000259" key="6">
    <source>
        <dbReference type="Pfam" id="PF07715"/>
    </source>
</evidence>
<evidence type="ECO:0000313" key="8">
    <source>
        <dbReference type="Proteomes" id="UP001501436"/>
    </source>
</evidence>
<proteinExistence type="inferred from homology"/>